<comment type="caution">
    <text evidence="6">The sequence shown here is derived from an EMBL/GenBank/DDBJ whole genome shotgun (WGS) entry which is preliminary data.</text>
</comment>
<feature type="compositionally biased region" description="Polar residues" evidence="5">
    <location>
        <begin position="305"/>
        <end position="314"/>
    </location>
</feature>
<proteinExistence type="inferred from homology"/>
<feature type="region of interest" description="Disordered" evidence="5">
    <location>
        <begin position="612"/>
        <end position="660"/>
    </location>
</feature>
<feature type="region of interest" description="Disordered" evidence="5">
    <location>
        <begin position="392"/>
        <end position="415"/>
    </location>
</feature>
<gene>
    <name evidence="6" type="ORF">ACEWY4_027262</name>
</gene>
<evidence type="ECO:0000256" key="5">
    <source>
        <dbReference type="SAM" id="MobiDB-lite"/>
    </source>
</evidence>
<evidence type="ECO:0000313" key="7">
    <source>
        <dbReference type="Proteomes" id="UP001591681"/>
    </source>
</evidence>
<feature type="compositionally biased region" description="Basic and acidic residues" evidence="5">
    <location>
        <begin position="278"/>
        <end position="287"/>
    </location>
</feature>
<reference evidence="6 7" key="1">
    <citation type="submission" date="2024-09" db="EMBL/GenBank/DDBJ databases">
        <title>A chromosome-level genome assembly of Gray's grenadier anchovy, Coilia grayii.</title>
        <authorList>
            <person name="Fu Z."/>
        </authorList>
    </citation>
    <scope>NUCLEOTIDE SEQUENCE [LARGE SCALE GENOMIC DNA]</scope>
    <source>
        <strain evidence="6">G4</strain>
        <tissue evidence="6">Muscle</tissue>
    </source>
</reference>
<protein>
    <recommendedName>
        <fullName evidence="2">polynucleotide adenylyltransferase</fullName>
        <ecNumber evidence="2">2.7.7.19</ecNumber>
    </recommendedName>
</protein>
<sequence length="1098" mass="120222">MTDSKSDQRRFHNLTQEQVETLDQVLTEVIPIHGRGNFPTLEVKPKDIIHVVRDKLVAKEIKVRDVRLNGSTASHVLVKENGTSYKDLDIIFGVELPKQEDFQIIKEVVLSCLLDFLPQGVNKDKITALTMKEAYVQKMVKVFTEHDRWSLISLSNNSGKNVELKFVNSLRRQFEFSVDSFQIILDRMLESYLEAERRQAAEAQRAADAAAAAAVAAAAAAASAAAATSTTNTSLPSTASQSEAPVTETTLTEAPSPASTDSNTILQPQQEIDTTTTDTHREPEAAENRMSNGTSLSEAEIVQQEGASSPTPQAHTELPKAACKEEVVVEVEVEVKGEVDAQPQQQQQQQAETGDLPGEHLRSTQTEAVPMEEAQAEPSDNKQSPDRLEIATAERDTDKPSRAAAPEESKVRQKDSEAVLFVTQLNGEHSNHTERVPKSLAIMCEPMEVNEEEAKAKANGDAHVPTLPPPLSSLPQPSAPPSLCPFLMTTQVDSDIATAADSYHEYPVPPPAKKNTRSSQMVVLKHSSPKPPRKMSKKVTSVAQASRACEKPTARSPPLQSSPAAPPSKLLCPPKIDPTECVPMQVELAGVLSNCSKSPCCAPPPVIEPSSLPPLLSDLSTPTPSAATPKETPSSTQETHSPQDREQDTHPPYQTCESSSSTCTHTQTLYHLHTQVQTHTHVTVVPEGQPGLHRDQNTQTEPLPLEAQPPDAPKPIIQVNSQPLVHVDEPSPALSPDPLLAQVQQPGPVEEPKLHFDALESPSQQPNNVPIVTYATGDLTPGVSEPHLSGQKEVSDSLLHTETQQPAETSNISDVSCAQPHMDEAQANVPQCPCEVAEAPVPSVSPLVVMPPALAEMPMETVEFNATWSPSSEPVAMVMGTPPVVTSSHPISPPPPPPPNALPTREVPNVTVVAESMYGDFEQAMDHLRYRLIATRNPEEIRGGGLLKYSNLLVREFKPASETEIKTLERYMCSRFFIDFPDVNEQQRKIESYLRNHFIGEEKSKYDYLMTLRRVVDESTVCLMGHERRQTLNMITILALKVLGEQNIIPNTNNVTCFYQPAPYMTDHNFSNYYIANGQSPVIYHPYPLHIHMQTGLV</sequence>
<feature type="region of interest" description="Disordered" evidence="5">
    <location>
        <begin position="338"/>
        <end position="358"/>
    </location>
</feature>
<dbReference type="SMART" id="SM01153">
    <property type="entry name" value="DUF1693"/>
    <property type="match status" value="1"/>
</dbReference>
<feature type="compositionally biased region" description="Polar residues" evidence="5">
    <location>
        <begin position="228"/>
        <end position="277"/>
    </location>
</feature>
<dbReference type="PANTHER" id="PTHR12974">
    <property type="entry name" value="PRION-LIKE- Q/N-RICH -DOMAIN-BEARING PROTEIN PROTEIN 44"/>
    <property type="match status" value="1"/>
</dbReference>
<dbReference type="InterPro" id="IPR012937">
    <property type="entry name" value="TET5"/>
</dbReference>
<dbReference type="EC" id="2.7.7.19" evidence="2"/>
<dbReference type="PANTHER" id="PTHR12974:SF30">
    <property type="entry name" value="TERMINAL NUCLEOTIDYLTRANSFERASE 5D"/>
    <property type="match status" value="1"/>
</dbReference>
<dbReference type="GO" id="GO:1990817">
    <property type="term" value="F:poly(A) RNA polymerase activity"/>
    <property type="evidence" value="ECO:0007669"/>
    <property type="project" value="UniProtKB-EC"/>
</dbReference>
<dbReference type="Pfam" id="PF07984">
    <property type="entry name" value="NTP_transf_7"/>
    <property type="match status" value="2"/>
</dbReference>
<evidence type="ECO:0000256" key="3">
    <source>
        <dbReference type="ARBA" id="ARBA00022679"/>
    </source>
</evidence>
<feature type="region of interest" description="Disordered" evidence="5">
    <location>
        <begin position="503"/>
        <end position="571"/>
    </location>
</feature>
<keyword evidence="7" id="KW-1185">Reference proteome</keyword>
<name>A0ABD1IRY3_9TELE</name>
<feature type="compositionally biased region" description="Low complexity" evidence="5">
    <location>
        <begin position="612"/>
        <end position="625"/>
    </location>
</feature>
<comment type="similarity">
    <text evidence="1">Belongs to the TENT family.</text>
</comment>
<feature type="compositionally biased region" description="Low complexity" evidence="5">
    <location>
        <begin position="554"/>
        <end position="571"/>
    </location>
</feature>
<comment type="catalytic activity">
    <reaction evidence="4">
        <text>RNA(n) + ATP = RNA(n)-3'-adenine ribonucleotide + diphosphate</text>
        <dbReference type="Rhea" id="RHEA:11332"/>
        <dbReference type="Rhea" id="RHEA-COMP:14527"/>
        <dbReference type="Rhea" id="RHEA-COMP:17347"/>
        <dbReference type="ChEBI" id="CHEBI:30616"/>
        <dbReference type="ChEBI" id="CHEBI:33019"/>
        <dbReference type="ChEBI" id="CHEBI:140395"/>
        <dbReference type="ChEBI" id="CHEBI:173115"/>
        <dbReference type="EC" id="2.7.7.19"/>
    </reaction>
    <physiologicalReaction direction="left-to-right" evidence="4">
        <dbReference type="Rhea" id="RHEA:11333"/>
    </physiologicalReaction>
</comment>
<dbReference type="Proteomes" id="UP001591681">
    <property type="component" value="Unassembled WGS sequence"/>
</dbReference>
<feature type="compositionally biased region" description="Polar residues" evidence="5">
    <location>
        <begin position="631"/>
        <end position="640"/>
    </location>
</feature>
<feature type="region of interest" description="Disordered" evidence="5">
    <location>
        <begin position="228"/>
        <end position="319"/>
    </location>
</feature>
<evidence type="ECO:0000256" key="1">
    <source>
        <dbReference type="ARBA" id="ARBA00007631"/>
    </source>
</evidence>
<evidence type="ECO:0000256" key="2">
    <source>
        <dbReference type="ARBA" id="ARBA00012388"/>
    </source>
</evidence>
<accession>A0ABD1IRY3</accession>
<keyword evidence="3" id="KW-0808">Transferase</keyword>
<evidence type="ECO:0000256" key="4">
    <source>
        <dbReference type="ARBA" id="ARBA00047933"/>
    </source>
</evidence>
<dbReference type="EMBL" id="JBHFQA010000024">
    <property type="protein sequence ID" value="KAL2077758.1"/>
    <property type="molecule type" value="Genomic_DNA"/>
</dbReference>
<evidence type="ECO:0000313" key="6">
    <source>
        <dbReference type="EMBL" id="KAL2077758.1"/>
    </source>
</evidence>
<organism evidence="6 7">
    <name type="scientific">Coilia grayii</name>
    <name type="common">Gray's grenadier anchovy</name>
    <dbReference type="NCBI Taxonomy" id="363190"/>
    <lineage>
        <taxon>Eukaryota</taxon>
        <taxon>Metazoa</taxon>
        <taxon>Chordata</taxon>
        <taxon>Craniata</taxon>
        <taxon>Vertebrata</taxon>
        <taxon>Euteleostomi</taxon>
        <taxon>Actinopterygii</taxon>
        <taxon>Neopterygii</taxon>
        <taxon>Teleostei</taxon>
        <taxon>Clupei</taxon>
        <taxon>Clupeiformes</taxon>
        <taxon>Clupeoidei</taxon>
        <taxon>Engraulidae</taxon>
        <taxon>Coilinae</taxon>
        <taxon>Coilia</taxon>
    </lineage>
</organism>
<feature type="compositionally biased region" description="Basic residues" evidence="5">
    <location>
        <begin position="527"/>
        <end position="537"/>
    </location>
</feature>
<dbReference type="AlphaFoldDB" id="A0ABD1IRY3"/>